<reference evidence="1" key="1">
    <citation type="submission" date="2023-04" db="EMBL/GenBank/DDBJ databases">
        <title>Draft Genome sequencing of Naganishia species isolated from polar environments using Oxford Nanopore Technology.</title>
        <authorList>
            <person name="Leo P."/>
            <person name="Venkateswaran K."/>
        </authorList>
    </citation>
    <scope>NUCLEOTIDE SEQUENCE</scope>
    <source>
        <strain evidence="1">MNA-CCFEE 5262</strain>
    </source>
</reference>
<evidence type="ECO:0000313" key="2">
    <source>
        <dbReference type="Proteomes" id="UP001230649"/>
    </source>
</evidence>
<gene>
    <name evidence="1" type="ORF">QFC20_007504</name>
</gene>
<keyword evidence="2" id="KW-1185">Reference proteome</keyword>
<organism evidence="1 2">
    <name type="scientific">Naganishia adeliensis</name>
    <dbReference type="NCBI Taxonomy" id="92952"/>
    <lineage>
        <taxon>Eukaryota</taxon>
        <taxon>Fungi</taxon>
        <taxon>Dikarya</taxon>
        <taxon>Basidiomycota</taxon>
        <taxon>Agaricomycotina</taxon>
        <taxon>Tremellomycetes</taxon>
        <taxon>Filobasidiales</taxon>
        <taxon>Filobasidiaceae</taxon>
        <taxon>Naganishia</taxon>
    </lineage>
</organism>
<evidence type="ECO:0000313" key="1">
    <source>
        <dbReference type="EMBL" id="KAJ9091938.1"/>
    </source>
</evidence>
<name>A0ACC2UYM1_9TREE</name>
<dbReference type="Proteomes" id="UP001230649">
    <property type="component" value="Unassembled WGS sequence"/>
</dbReference>
<comment type="caution">
    <text evidence="1">The sequence shown here is derived from an EMBL/GenBank/DDBJ whole genome shotgun (WGS) entry which is preliminary data.</text>
</comment>
<accession>A0ACC2UYM1</accession>
<proteinExistence type="predicted"/>
<protein>
    <submittedName>
        <fullName evidence="1">Uncharacterized protein</fullName>
    </submittedName>
</protein>
<dbReference type="EMBL" id="JASBWS010000187">
    <property type="protein sequence ID" value="KAJ9091938.1"/>
    <property type="molecule type" value="Genomic_DNA"/>
</dbReference>
<sequence length="427" mass="48650">MEAKLLRSRRLAARALAKMDGVHASDAFLQHFADPIYKRYKHWAFPYGRLRKLNYLFEVQPNTEDPTVPEMDIALQSILERDLDFHQLEARGIVQSDKCSAILQNLLSPCFKHTHAFDKLIVDLRKSSQRYPPIAPAHKAAFEQQRKSRQEEFAKSVASLDVTRGADGKRSRTASTEETLPLRIALGEAFCKAWAVDSLDSFASWQASTHNGHDPNRQLLEIAYVLKRGLKTAVDPTKDLKALARSPYFVAHDFPQSCHPRDVLRFAARDDARAALEAVLEDVGKKQNPPWPAWAQATSQDRIRRRDAIQSSNDLRILIYNRYAAHLRGNGYTVALDRNRFRQNLMNYLFNALTEAEEDLRFSRTQLFHFELIRQFWTIYGDHPDAIPVLSFVLGRAPRYVVDLIKKYPGVLNAPTNGIQPSTSGGN</sequence>